<proteinExistence type="predicted"/>
<dbReference type="OrthoDB" id="8479257at2"/>
<gene>
    <name evidence="2" type="ORF">SAMN02745172_01120</name>
</gene>
<dbReference type="EMBL" id="FRXO01000002">
    <property type="protein sequence ID" value="SHO62655.1"/>
    <property type="molecule type" value="Genomic_DNA"/>
</dbReference>
<dbReference type="AlphaFoldDB" id="A0A1M7ZCL7"/>
<dbReference type="InterPro" id="IPR010127">
    <property type="entry name" value="Phasin_subfam-1"/>
</dbReference>
<feature type="domain" description="Phasin" evidence="1">
    <location>
        <begin position="52"/>
        <end position="148"/>
    </location>
</feature>
<dbReference type="STRING" id="1123029.SAMN02745172_01120"/>
<evidence type="ECO:0000259" key="1">
    <source>
        <dbReference type="Pfam" id="PF09361"/>
    </source>
</evidence>
<dbReference type="NCBIfam" id="TIGR01985">
    <property type="entry name" value="phasin_2"/>
    <property type="match status" value="1"/>
</dbReference>
<name>A0A1M7ZCL7_9HYPH</name>
<dbReference type="Proteomes" id="UP000186406">
    <property type="component" value="Unassembled WGS sequence"/>
</dbReference>
<evidence type="ECO:0000313" key="2">
    <source>
        <dbReference type="EMBL" id="SHO62655.1"/>
    </source>
</evidence>
<reference evidence="2 3" key="1">
    <citation type="submission" date="2016-12" db="EMBL/GenBank/DDBJ databases">
        <authorList>
            <person name="Song W.-J."/>
            <person name="Kurnit D.M."/>
        </authorList>
    </citation>
    <scope>NUCLEOTIDE SEQUENCE [LARGE SCALE GENOMIC DNA]</scope>
    <source>
        <strain evidence="2 3">DSM 19599</strain>
    </source>
</reference>
<dbReference type="NCBIfam" id="TIGR01841">
    <property type="entry name" value="phasin"/>
    <property type="match status" value="1"/>
</dbReference>
<protein>
    <submittedName>
        <fullName evidence="2">Phasin</fullName>
    </submittedName>
</protein>
<dbReference type="RefSeq" id="WP_073626440.1">
    <property type="nucleotide sequence ID" value="NZ_FRXO01000002.1"/>
</dbReference>
<accession>A0A1M7ZCL7</accession>
<dbReference type="InterPro" id="IPR018968">
    <property type="entry name" value="Phasin"/>
</dbReference>
<dbReference type="Pfam" id="PF09361">
    <property type="entry name" value="Phasin_2"/>
    <property type="match status" value="1"/>
</dbReference>
<evidence type="ECO:0000313" key="3">
    <source>
        <dbReference type="Proteomes" id="UP000186406"/>
    </source>
</evidence>
<dbReference type="InterPro" id="IPR010234">
    <property type="entry name" value="Phasin_subfam-2"/>
</dbReference>
<keyword evidence="3" id="KW-1185">Reference proteome</keyword>
<organism evidence="2 3">
    <name type="scientific">Pseudoxanthobacter soli DSM 19599</name>
    <dbReference type="NCBI Taxonomy" id="1123029"/>
    <lineage>
        <taxon>Bacteria</taxon>
        <taxon>Pseudomonadati</taxon>
        <taxon>Pseudomonadota</taxon>
        <taxon>Alphaproteobacteria</taxon>
        <taxon>Hyphomicrobiales</taxon>
        <taxon>Segnochrobactraceae</taxon>
        <taxon>Pseudoxanthobacter</taxon>
    </lineage>
</organism>
<sequence length="160" mass="17352">MTEKPATTRTVKKTISAALPADPFTMPSVEFPPAVREMAEKSVAQAKEAYAKFKTAAEEATDALEDTYESTRKGVIEFNFKALDAAKTNTDATFDFIKEIISAKSVAEAIELQTSFARKQFEALSGQAKEFQELATKIASESGSPLKDAFSKAVKELKAA</sequence>